<dbReference type="InterPro" id="IPR015590">
    <property type="entry name" value="Aldehyde_DH_dom"/>
</dbReference>
<dbReference type="Pfam" id="PF00171">
    <property type="entry name" value="Aldedh"/>
    <property type="match status" value="1"/>
</dbReference>
<feature type="domain" description="Aldehyde dehydrogenase" evidence="5">
    <location>
        <begin position="13"/>
        <end position="470"/>
    </location>
</feature>
<dbReference type="PANTHER" id="PTHR42804:SF1">
    <property type="entry name" value="ALDEHYDE DEHYDROGENASE-RELATED"/>
    <property type="match status" value="1"/>
</dbReference>
<dbReference type="InterPro" id="IPR016163">
    <property type="entry name" value="Ald_DH_C"/>
</dbReference>
<dbReference type="SUPFAM" id="SSF53720">
    <property type="entry name" value="ALDH-like"/>
    <property type="match status" value="1"/>
</dbReference>
<dbReference type="InterPro" id="IPR029510">
    <property type="entry name" value="Ald_DH_CS_GLU"/>
</dbReference>
<evidence type="ECO:0000256" key="2">
    <source>
        <dbReference type="ARBA" id="ARBA00023002"/>
    </source>
</evidence>
<evidence type="ECO:0000313" key="6">
    <source>
        <dbReference type="EMBL" id="MFM0519894.1"/>
    </source>
</evidence>
<evidence type="ECO:0000256" key="1">
    <source>
        <dbReference type="ARBA" id="ARBA00009986"/>
    </source>
</evidence>
<evidence type="ECO:0000259" key="5">
    <source>
        <dbReference type="Pfam" id="PF00171"/>
    </source>
</evidence>
<dbReference type="Gene3D" id="3.40.605.10">
    <property type="entry name" value="Aldehyde Dehydrogenase, Chain A, domain 1"/>
    <property type="match status" value="1"/>
</dbReference>
<proteinExistence type="inferred from homology"/>
<sequence>MKIFDRVYINGKWIDPHGSEYADVTNASTEDVIGRVRLGDETDAHHAVCAARAAFDHWSQTTPGQRAEWIAKIAQGLEARAAEVAQLVSDEVGTPIGWSQFAQTGAAIGHFAVAAQLLGSFEFAETVGNSEVLREPIGVVACITPWNYPLTLIAAKVAPALAAGCTVVLKPSEVAPLTAYLLAEVIHEEGLPAGVFNMVPGFGPVVGEALVSHPEVDMVSFTGSTGAGRRVTELAAQTVKRVALELGGKSAAIILDDADFATAVPGAINACFLNNGQTCFAHTRMLVPKARMEEVKKIAAQVVGGMKVGSPLNEQTQIGPVISALQRQRVRDYIRKGLEEGAELVSGGPDAPAGLERGFFVKPTVFANVTSKMTIAREEIFGPVLSILAYEDEDDAVRIANDSVYGLSGAVWSAGVERAKRVARRLRTGQVDINGAPFNLLAPFGGYKQSGNGREFGKYGLEEYLEYKAVQLPVQ</sequence>
<dbReference type="PANTHER" id="PTHR42804">
    <property type="entry name" value="ALDEHYDE DEHYDROGENASE"/>
    <property type="match status" value="1"/>
</dbReference>
<dbReference type="RefSeq" id="WP_408162227.1">
    <property type="nucleotide sequence ID" value="NZ_JAQQDB010000019.1"/>
</dbReference>
<evidence type="ECO:0000313" key="7">
    <source>
        <dbReference type="Proteomes" id="UP001629462"/>
    </source>
</evidence>
<evidence type="ECO:0000256" key="3">
    <source>
        <dbReference type="PROSITE-ProRule" id="PRU10007"/>
    </source>
</evidence>
<dbReference type="Gene3D" id="3.40.309.10">
    <property type="entry name" value="Aldehyde Dehydrogenase, Chain A, domain 2"/>
    <property type="match status" value="1"/>
</dbReference>
<gene>
    <name evidence="6" type="ORF">PQR08_20905</name>
</gene>
<dbReference type="PROSITE" id="PS00687">
    <property type="entry name" value="ALDEHYDE_DEHYDR_GLU"/>
    <property type="match status" value="1"/>
</dbReference>
<organism evidence="6 7">
    <name type="scientific">Caballeronia jiangsuensis</name>
    <dbReference type="NCBI Taxonomy" id="1458357"/>
    <lineage>
        <taxon>Bacteria</taxon>
        <taxon>Pseudomonadati</taxon>
        <taxon>Pseudomonadota</taxon>
        <taxon>Betaproteobacteria</taxon>
        <taxon>Burkholderiales</taxon>
        <taxon>Burkholderiaceae</taxon>
        <taxon>Caballeronia</taxon>
    </lineage>
</organism>
<keyword evidence="7" id="KW-1185">Reference proteome</keyword>
<comment type="similarity">
    <text evidence="1 4">Belongs to the aldehyde dehydrogenase family.</text>
</comment>
<evidence type="ECO:0000256" key="4">
    <source>
        <dbReference type="RuleBase" id="RU003345"/>
    </source>
</evidence>
<comment type="caution">
    <text evidence="6">The sequence shown here is derived from an EMBL/GenBank/DDBJ whole genome shotgun (WGS) entry which is preliminary data.</text>
</comment>
<feature type="active site" evidence="3">
    <location>
        <position position="245"/>
    </location>
</feature>
<dbReference type="EMBL" id="JAQQDB010000019">
    <property type="protein sequence ID" value="MFM0519894.1"/>
    <property type="molecule type" value="Genomic_DNA"/>
</dbReference>
<dbReference type="InterPro" id="IPR016162">
    <property type="entry name" value="Ald_DH_N"/>
</dbReference>
<dbReference type="Proteomes" id="UP001629462">
    <property type="component" value="Unassembled WGS sequence"/>
</dbReference>
<dbReference type="InterPro" id="IPR016161">
    <property type="entry name" value="Ald_DH/histidinol_DH"/>
</dbReference>
<name>A0ABW9CQ74_9BURK</name>
<accession>A0ABW9CQ74</accession>
<keyword evidence="2 4" id="KW-0560">Oxidoreductase</keyword>
<dbReference type="CDD" id="cd07138">
    <property type="entry name" value="ALDH_CddD_SSP0762"/>
    <property type="match status" value="1"/>
</dbReference>
<reference evidence="6 7" key="1">
    <citation type="journal article" date="2024" name="Chem. Sci.">
        <title>Discovery of megapolipeptins by genome mining of a Burkholderiales bacteria collection.</title>
        <authorList>
            <person name="Paulo B.S."/>
            <person name="Recchia M.J.J."/>
            <person name="Lee S."/>
            <person name="Fergusson C.H."/>
            <person name="Romanowski S.B."/>
            <person name="Hernandez A."/>
            <person name="Krull N."/>
            <person name="Liu D.Y."/>
            <person name="Cavanagh H."/>
            <person name="Bos A."/>
            <person name="Gray C.A."/>
            <person name="Murphy B.T."/>
            <person name="Linington R.G."/>
            <person name="Eustaquio A.S."/>
        </authorList>
    </citation>
    <scope>NUCLEOTIDE SEQUENCE [LARGE SCALE GENOMIC DNA]</scope>
    <source>
        <strain evidence="6 7">RL17-374-BIF-D</strain>
    </source>
</reference>
<protein>
    <submittedName>
        <fullName evidence="6">Aldehyde dehydrogenase family protein</fullName>
    </submittedName>
</protein>